<protein>
    <submittedName>
        <fullName evidence="2">Cytosolic carboxypeptidase</fullName>
    </submittedName>
</protein>
<accession>A0AAD8IST5</accession>
<keyword evidence="2" id="KW-0378">Hydrolase</keyword>
<dbReference type="InterPro" id="IPR027951">
    <property type="entry name" value="Nepro_N"/>
</dbReference>
<organism evidence="2 3">
    <name type="scientific">Heracleum sosnowskyi</name>
    <dbReference type="NCBI Taxonomy" id="360622"/>
    <lineage>
        <taxon>Eukaryota</taxon>
        <taxon>Viridiplantae</taxon>
        <taxon>Streptophyta</taxon>
        <taxon>Embryophyta</taxon>
        <taxon>Tracheophyta</taxon>
        <taxon>Spermatophyta</taxon>
        <taxon>Magnoliopsida</taxon>
        <taxon>eudicotyledons</taxon>
        <taxon>Gunneridae</taxon>
        <taxon>Pentapetalae</taxon>
        <taxon>asterids</taxon>
        <taxon>campanulids</taxon>
        <taxon>Apiales</taxon>
        <taxon>Apiaceae</taxon>
        <taxon>Apioideae</taxon>
        <taxon>apioid superclade</taxon>
        <taxon>Tordylieae</taxon>
        <taxon>Tordyliinae</taxon>
        <taxon>Heracleum</taxon>
    </lineage>
</organism>
<dbReference type="Pfam" id="PF14780">
    <property type="entry name" value="NEPRO_N"/>
    <property type="match status" value="1"/>
</dbReference>
<evidence type="ECO:0000259" key="1">
    <source>
        <dbReference type="Pfam" id="PF14780"/>
    </source>
</evidence>
<evidence type="ECO:0000313" key="3">
    <source>
        <dbReference type="Proteomes" id="UP001237642"/>
    </source>
</evidence>
<name>A0AAD8IST5_9APIA</name>
<keyword evidence="2" id="KW-0121">Carboxypeptidase</keyword>
<dbReference type="Proteomes" id="UP001237642">
    <property type="component" value="Unassembled WGS sequence"/>
</dbReference>
<sequence length="370" mass="41866">MDSETESLEEARLKSFIKELKVEYGILDKLVYKNKNQHRRSSYFQYLVKVRRDLRLLLQSADLEHILNSSFLVIHGKRPKQKVQLLESLKRRKCDGNHSFLDRLLGIARLLSQIIEPMVKAAMEISALIARSFFMGFSLAIMGLLARLRVLVQQILLDVVSVFNAVSSLSRKEQSVKLTQVGLEVYRDLFPTREQAVYLDCVWKTDKFVLFENISERVDTNQDEILMDVYPGGASTVQYQCIETLLGDTDEPVTVDQSFTCEQGSSDIKGNNLCFLEGSTDRTNDGKLVRDGRERQCFADICSEKRLSEGAFLKDKSESRNKVAFVSIKMPITSAQDAVIPVKDIESCSGNTEDPAFLLIADGNLKESLL</sequence>
<feature type="domain" description="Nucleolus and neural progenitor protein-like N-terminal" evidence="1">
    <location>
        <begin position="13"/>
        <end position="165"/>
    </location>
</feature>
<dbReference type="EMBL" id="JAUIZM010000003">
    <property type="protein sequence ID" value="KAK1391205.1"/>
    <property type="molecule type" value="Genomic_DNA"/>
</dbReference>
<dbReference type="PANTHER" id="PTHR34786:SF1">
    <property type="entry name" value="OS09G0504900 PROTEIN"/>
    <property type="match status" value="1"/>
</dbReference>
<dbReference type="GO" id="GO:0004180">
    <property type="term" value="F:carboxypeptidase activity"/>
    <property type="evidence" value="ECO:0007669"/>
    <property type="project" value="UniProtKB-KW"/>
</dbReference>
<reference evidence="2" key="2">
    <citation type="submission" date="2023-05" db="EMBL/GenBank/DDBJ databases">
        <authorList>
            <person name="Schelkunov M.I."/>
        </authorList>
    </citation>
    <scope>NUCLEOTIDE SEQUENCE</scope>
    <source>
        <strain evidence="2">Hsosn_3</strain>
        <tissue evidence="2">Leaf</tissue>
    </source>
</reference>
<dbReference type="AlphaFoldDB" id="A0AAD8IST5"/>
<reference evidence="2" key="1">
    <citation type="submission" date="2023-02" db="EMBL/GenBank/DDBJ databases">
        <title>Genome of toxic invasive species Heracleum sosnowskyi carries increased number of genes despite the absence of recent whole-genome duplications.</title>
        <authorList>
            <person name="Schelkunov M."/>
            <person name="Shtratnikova V."/>
            <person name="Makarenko M."/>
            <person name="Klepikova A."/>
            <person name="Omelchenko D."/>
            <person name="Novikova G."/>
            <person name="Obukhova E."/>
            <person name="Bogdanov V."/>
            <person name="Penin A."/>
            <person name="Logacheva M."/>
        </authorList>
    </citation>
    <scope>NUCLEOTIDE SEQUENCE</scope>
    <source>
        <strain evidence="2">Hsosn_3</strain>
        <tissue evidence="2">Leaf</tissue>
    </source>
</reference>
<proteinExistence type="predicted"/>
<dbReference type="PANTHER" id="PTHR34786">
    <property type="entry name" value="OS09G0504900 PROTEIN"/>
    <property type="match status" value="1"/>
</dbReference>
<comment type="caution">
    <text evidence="2">The sequence shown here is derived from an EMBL/GenBank/DDBJ whole genome shotgun (WGS) entry which is preliminary data.</text>
</comment>
<evidence type="ECO:0000313" key="2">
    <source>
        <dbReference type="EMBL" id="KAK1391205.1"/>
    </source>
</evidence>
<keyword evidence="2" id="KW-0645">Protease</keyword>
<keyword evidence="3" id="KW-1185">Reference proteome</keyword>
<gene>
    <name evidence="2" type="ORF">POM88_010261</name>
</gene>